<dbReference type="EMBL" id="MF344568">
    <property type="protein sequence ID" value="AVE20371.1"/>
    <property type="molecule type" value="Genomic_DNA"/>
</dbReference>
<accession>A0A2L1KDH2</accession>
<reference evidence="1" key="1">
    <citation type="submission" date="2017-06" db="EMBL/GenBank/DDBJ databases">
        <title>Complete sequence of p727-IMP from clinical Pseudomonas aeruginosa.</title>
        <authorList>
            <person name="Yuan M."/>
            <person name="Feng J.2nd."/>
            <person name="Zhan Z.3rd."/>
            <person name="Jiang X.4th."/>
            <person name="Zhang D.5th."/>
            <person name="Chen X.6th."/>
            <person name="Zhao X."/>
            <person name="Che J."/>
            <person name="Lu J."/>
            <person name="Xu J."/>
            <person name="Li J."/>
            <person name="Zhou D."/>
        </authorList>
    </citation>
    <scope>NUCLEOTIDE SEQUENCE</scope>
    <source>
        <plasmid evidence="1">p727-IMP</plasmid>
    </source>
</reference>
<proteinExistence type="predicted"/>
<geneLocation type="plasmid" evidence="1">
    <name>p727-IMP</name>
</geneLocation>
<evidence type="ECO:0000313" key="1">
    <source>
        <dbReference type="EMBL" id="AVE20371.1"/>
    </source>
</evidence>
<protein>
    <submittedName>
        <fullName evidence="1">Uncharacterized protein</fullName>
    </submittedName>
</protein>
<sequence>MRIGLIDTSSKGFAPAYREVWIVPVEEGVRVSGDGPTLL</sequence>
<organism evidence="1">
    <name type="scientific">Pseudomonas aeruginosa</name>
    <dbReference type="NCBI Taxonomy" id="287"/>
    <lineage>
        <taxon>Bacteria</taxon>
        <taxon>Pseudomonadati</taxon>
        <taxon>Pseudomonadota</taxon>
        <taxon>Gammaproteobacteria</taxon>
        <taxon>Pseudomonadales</taxon>
        <taxon>Pseudomonadaceae</taxon>
        <taxon>Pseudomonas</taxon>
    </lineage>
</organism>
<keyword evidence="1" id="KW-0614">Plasmid</keyword>
<dbReference type="AlphaFoldDB" id="A0A2L1KDH2"/>
<name>A0A2L1KDH2_PSEAI</name>